<protein>
    <submittedName>
        <fullName evidence="8">Uncharacterized protein</fullName>
    </submittedName>
</protein>
<keyword evidence="5 7" id="KW-0472">Membrane</keyword>
<evidence type="ECO:0000256" key="4">
    <source>
        <dbReference type="ARBA" id="ARBA00022989"/>
    </source>
</evidence>
<feature type="transmembrane region" description="Helical" evidence="7">
    <location>
        <begin position="335"/>
        <end position="357"/>
    </location>
</feature>
<feature type="transmembrane region" description="Helical" evidence="7">
    <location>
        <begin position="650"/>
        <end position="671"/>
    </location>
</feature>
<feature type="region of interest" description="Disordered" evidence="6">
    <location>
        <begin position="465"/>
        <end position="557"/>
    </location>
</feature>
<organism evidence="8 9">
    <name type="scientific">Edaphochlamys debaryana</name>
    <dbReference type="NCBI Taxonomy" id="47281"/>
    <lineage>
        <taxon>Eukaryota</taxon>
        <taxon>Viridiplantae</taxon>
        <taxon>Chlorophyta</taxon>
        <taxon>core chlorophytes</taxon>
        <taxon>Chlorophyceae</taxon>
        <taxon>CS clade</taxon>
        <taxon>Chlamydomonadales</taxon>
        <taxon>Chlamydomonadales incertae sedis</taxon>
        <taxon>Edaphochlamys</taxon>
    </lineage>
</organism>
<feature type="region of interest" description="Disordered" evidence="6">
    <location>
        <begin position="1"/>
        <end position="219"/>
    </location>
</feature>
<gene>
    <name evidence="8" type="ORF">HYH03_011206</name>
</gene>
<feature type="compositionally biased region" description="Low complexity" evidence="6">
    <location>
        <begin position="105"/>
        <end position="114"/>
    </location>
</feature>
<evidence type="ECO:0000256" key="2">
    <source>
        <dbReference type="ARBA" id="ARBA00008432"/>
    </source>
</evidence>
<feature type="transmembrane region" description="Helical" evidence="7">
    <location>
        <begin position="677"/>
        <end position="703"/>
    </location>
</feature>
<sequence>MGASVFRYDQGNSLLPPSHYSGVRTSSFTTHSSSHPTAGTGTTGSSGPRHPGRAALGRRGSTCTPPSAPHRSKRLQAPAPAASLAYDAGMIQVGGSSSDEDNAHANGATRATTAPGGGIGTTSRRAPKRTTSRVGFAKTSDHGNGTTGGGAGARGASGDGAAGDRGSGGRGSGGSGAGRGDGGGGGGGDEDAEDGGGSQPSGDGSEAAEDTPSPPPPASQAVIVRLRRASTFSPLGFRTVAQRAFTLAWAGLALAFASAFAPAALAPVIQSDLGLSKAVVGGAGAAALAASSLTRVLAAAWVRRVGPRYCQVAILLATAPLLACMALVHSGAGLIAVRCCLGAALAQFVVSQFWVVAHFDARALGAAAATCASWGNAGAGPPMLLLPLLYVGLKKLYDGDVRAAWHATFYAPAVLLLVMAALSLAYGQDTAAGDILDGRNRGLAGDARAGTAAAALYWRQRRRHEDASVRAGSHGSVSKQGTPGGSREPLPGRGRGPSSGSSSSAAGSGGSGSGSASRSGGKEERRVKMQPDWLYDDGASEGEGGQEGQRQEAESGQRLALREAVHLHLLALRKPATLLLALSYGLNFGASLVSYNVLPLYFVQHFDLGIVQAGAIMCCYGLLNVWTRVSGALASNAVSRTAGFGMRGRLWLLWGMQTCGGLSCALLGGAAQPSLAATVLLALLFGVFSQQAAGALFAVAPFVSYRSYPAVMGIVSAGAHLVAVVLQAALFANDRLSYQAGFTWMGVAIVAASSLTLPLVGFAPWGSMLCGPAARGAAGGGRRKGRGGWGLEAGNPGAHQADEEDGGQQGGWDADRTISEEAHYLAEWTPEEQAAGLADSALAFARFSRAERGRPRGAAGGRR</sequence>
<dbReference type="AlphaFoldDB" id="A0A836BV97"/>
<dbReference type="Proteomes" id="UP000612055">
    <property type="component" value="Unassembled WGS sequence"/>
</dbReference>
<evidence type="ECO:0000313" key="9">
    <source>
        <dbReference type="Proteomes" id="UP000612055"/>
    </source>
</evidence>
<comment type="similarity">
    <text evidence="2">Belongs to the major facilitator superfamily. Nitrate/nitrite porter (TC 2.A.1.8) family.</text>
</comment>
<feature type="compositionally biased region" description="Gly residues" evidence="6">
    <location>
        <begin position="145"/>
        <end position="187"/>
    </location>
</feature>
<keyword evidence="3 7" id="KW-0812">Transmembrane</keyword>
<dbReference type="SUPFAM" id="SSF103473">
    <property type="entry name" value="MFS general substrate transporter"/>
    <property type="match status" value="1"/>
</dbReference>
<evidence type="ECO:0000313" key="8">
    <source>
        <dbReference type="EMBL" id="KAG2490406.1"/>
    </source>
</evidence>
<feature type="transmembrane region" description="Helical" evidence="7">
    <location>
        <begin position="710"/>
        <end position="730"/>
    </location>
</feature>
<dbReference type="GO" id="GO:0015112">
    <property type="term" value="F:nitrate transmembrane transporter activity"/>
    <property type="evidence" value="ECO:0007669"/>
    <property type="project" value="InterPro"/>
</dbReference>
<evidence type="ECO:0000256" key="3">
    <source>
        <dbReference type="ARBA" id="ARBA00022692"/>
    </source>
</evidence>
<dbReference type="InterPro" id="IPR036259">
    <property type="entry name" value="MFS_trans_sf"/>
</dbReference>
<feature type="transmembrane region" description="Helical" evidence="7">
    <location>
        <begin position="278"/>
        <end position="302"/>
    </location>
</feature>
<feature type="transmembrane region" description="Helical" evidence="7">
    <location>
        <begin position="742"/>
        <end position="765"/>
    </location>
</feature>
<dbReference type="Gene3D" id="1.20.1250.20">
    <property type="entry name" value="MFS general substrate transporter like domains"/>
    <property type="match status" value="2"/>
</dbReference>
<keyword evidence="4 7" id="KW-1133">Transmembrane helix</keyword>
<reference evidence="8" key="1">
    <citation type="journal article" date="2020" name="bioRxiv">
        <title>Comparative genomics of Chlamydomonas.</title>
        <authorList>
            <person name="Craig R.J."/>
            <person name="Hasan A.R."/>
            <person name="Ness R.W."/>
            <person name="Keightley P.D."/>
        </authorList>
    </citation>
    <scope>NUCLEOTIDE SEQUENCE</scope>
    <source>
        <strain evidence="8">CCAP 11/70</strain>
    </source>
</reference>
<dbReference type="PANTHER" id="PTHR23515">
    <property type="entry name" value="HIGH-AFFINITY NITRATE TRANSPORTER 2.3"/>
    <property type="match status" value="1"/>
</dbReference>
<comment type="subcellular location">
    <subcellularLocation>
        <location evidence="1">Membrane</location>
        <topology evidence="1">Multi-pass membrane protein</topology>
    </subcellularLocation>
</comment>
<evidence type="ECO:0000256" key="7">
    <source>
        <dbReference type="SAM" id="Phobius"/>
    </source>
</evidence>
<dbReference type="InterPro" id="IPR011701">
    <property type="entry name" value="MFS"/>
</dbReference>
<feature type="transmembrane region" description="Helical" evidence="7">
    <location>
        <begin position="578"/>
        <end position="598"/>
    </location>
</feature>
<feature type="compositionally biased region" description="Low complexity" evidence="6">
    <location>
        <begin position="25"/>
        <end position="49"/>
    </location>
</feature>
<dbReference type="OrthoDB" id="434240at2759"/>
<dbReference type="GO" id="GO:0016020">
    <property type="term" value="C:membrane"/>
    <property type="evidence" value="ECO:0007669"/>
    <property type="project" value="UniProtKB-SubCell"/>
</dbReference>
<feature type="transmembrane region" description="Helical" evidence="7">
    <location>
        <begin position="610"/>
        <end position="629"/>
    </location>
</feature>
<feature type="region of interest" description="Disordered" evidence="6">
    <location>
        <begin position="781"/>
        <end position="816"/>
    </location>
</feature>
<name>A0A836BV97_9CHLO</name>
<dbReference type="Pfam" id="PF07690">
    <property type="entry name" value="MFS_1"/>
    <property type="match status" value="1"/>
</dbReference>
<dbReference type="InterPro" id="IPR044772">
    <property type="entry name" value="NO3_transporter"/>
</dbReference>
<accession>A0A836BV97</accession>
<feature type="compositionally biased region" description="Low complexity" evidence="6">
    <location>
        <begin position="485"/>
        <end position="506"/>
    </location>
</feature>
<evidence type="ECO:0000256" key="6">
    <source>
        <dbReference type="SAM" id="MobiDB-lite"/>
    </source>
</evidence>
<feature type="compositionally biased region" description="Basic and acidic residues" evidence="6">
    <location>
        <begin position="520"/>
        <end position="529"/>
    </location>
</feature>
<evidence type="ECO:0000256" key="5">
    <source>
        <dbReference type="ARBA" id="ARBA00023136"/>
    </source>
</evidence>
<feature type="transmembrane region" description="Helical" evidence="7">
    <location>
        <begin position="403"/>
        <end position="426"/>
    </location>
</feature>
<keyword evidence="9" id="KW-1185">Reference proteome</keyword>
<evidence type="ECO:0000256" key="1">
    <source>
        <dbReference type="ARBA" id="ARBA00004141"/>
    </source>
</evidence>
<feature type="transmembrane region" description="Helical" evidence="7">
    <location>
        <begin position="309"/>
        <end position="329"/>
    </location>
</feature>
<proteinExistence type="inferred from homology"/>
<comment type="caution">
    <text evidence="8">The sequence shown here is derived from an EMBL/GenBank/DDBJ whole genome shotgun (WGS) entry which is preliminary data.</text>
</comment>
<dbReference type="EMBL" id="JAEHOE010000062">
    <property type="protein sequence ID" value="KAG2490406.1"/>
    <property type="molecule type" value="Genomic_DNA"/>
</dbReference>
<feature type="transmembrane region" description="Helical" evidence="7">
    <location>
        <begin position="244"/>
        <end position="266"/>
    </location>
</feature>
<feature type="transmembrane region" description="Helical" evidence="7">
    <location>
        <begin position="364"/>
        <end position="391"/>
    </location>
</feature>